<dbReference type="RefSeq" id="WP_146511866.1">
    <property type="nucleotide sequence ID" value="NZ_SIHI01000034.1"/>
</dbReference>
<gene>
    <name evidence="2" type="ORF">KOR42_45140</name>
</gene>
<evidence type="ECO:0000313" key="3">
    <source>
        <dbReference type="Proteomes" id="UP000317243"/>
    </source>
</evidence>
<evidence type="ECO:0000256" key="1">
    <source>
        <dbReference type="SAM" id="Phobius"/>
    </source>
</evidence>
<dbReference type="AlphaFoldDB" id="A0A5C5VX43"/>
<keyword evidence="3" id="KW-1185">Reference proteome</keyword>
<dbReference type="Proteomes" id="UP000317243">
    <property type="component" value="Unassembled WGS sequence"/>
</dbReference>
<keyword evidence="1" id="KW-0812">Transmembrane</keyword>
<protein>
    <submittedName>
        <fullName evidence="2">Uncharacterized protein</fullName>
    </submittedName>
</protein>
<evidence type="ECO:0000313" key="2">
    <source>
        <dbReference type="EMBL" id="TWT43054.1"/>
    </source>
</evidence>
<sequence>MPLFPPDDPRLRQYRNSQKTPKRALGNLGWFLFEMIASFLHLLLLVTGLIALLRLITWLLDV</sequence>
<keyword evidence="1" id="KW-1133">Transmembrane helix</keyword>
<organism evidence="2 3">
    <name type="scientific">Thalassoglobus neptunius</name>
    <dbReference type="NCBI Taxonomy" id="1938619"/>
    <lineage>
        <taxon>Bacteria</taxon>
        <taxon>Pseudomonadati</taxon>
        <taxon>Planctomycetota</taxon>
        <taxon>Planctomycetia</taxon>
        <taxon>Planctomycetales</taxon>
        <taxon>Planctomycetaceae</taxon>
        <taxon>Thalassoglobus</taxon>
    </lineage>
</organism>
<comment type="caution">
    <text evidence="2">The sequence shown here is derived from an EMBL/GenBank/DDBJ whole genome shotgun (WGS) entry which is preliminary data.</text>
</comment>
<name>A0A5C5VX43_9PLAN</name>
<proteinExistence type="predicted"/>
<accession>A0A5C5VX43</accession>
<feature type="transmembrane region" description="Helical" evidence="1">
    <location>
        <begin position="30"/>
        <end position="56"/>
    </location>
</feature>
<reference evidence="2 3" key="1">
    <citation type="submission" date="2019-02" db="EMBL/GenBank/DDBJ databases">
        <title>Deep-cultivation of Planctomycetes and their phenomic and genomic characterization uncovers novel biology.</title>
        <authorList>
            <person name="Wiegand S."/>
            <person name="Jogler M."/>
            <person name="Boedeker C."/>
            <person name="Pinto D."/>
            <person name="Vollmers J."/>
            <person name="Rivas-Marin E."/>
            <person name="Kohn T."/>
            <person name="Peeters S.H."/>
            <person name="Heuer A."/>
            <person name="Rast P."/>
            <person name="Oberbeckmann S."/>
            <person name="Bunk B."/>
            <person name="Jeske O."/>
            <person name="Meyerdierks A."/>
            <person name="Storesund J.E."/>
            <person name="Kallscheuer N."/>
            <person name="Luecker S."/>
            <person name="Lage O.M."/>
            <person name="Pohl T."/>
            <person name="Merkel B.J."/>
            <person name="Hornburger P."/>
            <person name="Mueller R.-W."/>
            <person name="Bruemmer F."/>
            <person name="Labrenz M."/>
            <person name="Spormann A.M."/>
            <person name="Op Den Camp H."/>
            <person name="Overmann J."/>
            <person name="Amann R."/>
            <person name="Jetten M.S.M."/>
            <person name="Mascher T."/>
            <person name="Medema M.H."/>
            <person name="Devos D.P."/>
            <person name="Kaster A.-K."/>
            <person name="Ovreas L."/>
            <person name="Rohde M."/>
            <person name="Galperin M.Y."/>
            <person name="Jogler C."/>
        </authorList>
    </citation>
    <scope>NUCLEOTIDE SEQUENCE [LARGE SCALE GENOMIC DNA]</scope>
    <source>
        <strain evidence="2 3">KOR42</strain>
    </source>
</reference>
<dbReference type="EMBL" id="SIHI01000034">
    <property type="protein sequence ID" value="TWT43054.1"/>
    <property type="molecule type" value="Genomic_DNA"/>
</dbReference>
<keyword evidence="1" id="KW-0472">Membrane</keyword>